<dbReference type="Proteomes" id="UP000504635">
    <property type="component" value="Unplaced"/>
</dbReference>
<feature type="region of interest" description="Disordered" evidence="1">
    <location>
        <begin position="225"/>
        <end position="248"/>
    </location>
</feature>
<organism evidence="2 3">
    <name type="scientific">Sitophilus oryzae</name>
    <name type="common">Rice weevil</name>
    <name type="synonym">Curculio oryzae</name>
    <dbReference type="NCBI Taxonomy" id="7048"/>
    <lineage>
        <taxon>Eukaryota</taxon>
        <taxon>Metazoa</taxon>
        <taxon>Ecdysozoa</taxon>
        <taxon>Arthropoda</taxon>
        <taxon>Hexapoda</taxon>
        <taxon>Insecta</taxon>
        <taxon>Pterygota</taxon>
        <taxon>Neoptera</taxon>
        <taxon>Endopterygota</taxon>
        <taxon>Coleoptera</taxon>
        <taxon>Polyphaga</taxon>
        <taxon>Cucujiformia</taxon>
        <taxon>Curculionidae</taxon>
        <taxon>Dryophthorinae</taxon>
        <taxon>Sitophilus</taxon>
    </lineage>
</organism>
<protein>
    <submittedName>
        <fullName evidence="3">Uncharacterized protein LOC115885660 isoform X15</fullName>
    </submittedName>
</protein>
<accession>A0A6J2YBN2</accession>
<evidence type="ECO:0000313" key="2">
    <source>
        <dbReference type="Proteomes" id="UP000504635"/>
    </source>
</evidence>
<feature type="compositionally biased region" description="Polar residues" evidence="1">
    <location>
        <begin position="227"/>
        <end position="241"/>
    </location>
</feature>
<proteinExistence type="predicted"/>
<name>A0A6J2YBN2_SITOR</name>
<keyword evidence="2" id="KW-1185">Reference proteome</keyword>
<dbReference type="GeneID" id="115885660"/>
<evidence type="ECO:0000256" key="1">
    <source>
        <dbReference type="SAM" id="MobiDB-lite"/>
    </source>
</evidence>
<feature type="region of interest" description="Disordered" evidence="1">
    <location>
        <begin position="315"/>
        <end position="334"/>
    </location>
</feature>
<dbReference type="OrthoDB" id="6780873at2759"/>
<dbReference type="RefSeq" id="XP_030760604.1">
    <property type="nucleotide sequence ID" value="XM_030904744.1"/>
</dbReference>
<sequence>MWESWRAALDLNKDDIFKYSHVCHLHFKEDSFDNEKSPFSLHLKKTAIPILITSNTSCRAASECDLSRKTTDSFCSEHANTIQSVSVMDCSSLPSTSTGVFKDNLELPYRPSSSTEPLENMTSPLSSIAKDIADTTPREMKLTKKLVTARRKIKRLRASLQHYKKKSATLSDVIKSLCDIPLDVLQRPFGVTPDKEYVTNISEEMVTSELSIDTGSTCLAASPLISPMSTQTPSTLTSNTPRKSKLKSDPIADAPELVNVAEIKAEIDDPDLVDPAQFTDDPSVHIKVEVPDELYEPKHIPDIDTEESKIDPSCLNEKTDTALPKKRPASEQLSEENCLSKKLKTTIKKEDSTIEDSTIEDEAYVLAQSWARKYRELRPGQQLLAKKAIEDILSTAKCDALLENSVIINGGLSLPCAGTSTNL</sequence>
<reference evidence="3" key="1">
    <citation type="submission" date="2025-08" db="UniProtKB">
        <authorList>
            <consortium name="RefSeq"/>
        </authorList>
    </citation>
    <scope>IDENTIFICATION</scope>
    <source>
        <tissue evidence="3">Gonads</tissue>
    </source>
</reference>
<gene>
    <name evidence="3" type="primary">LOC115885660</name>
</gene>
<dbReference type="AlphaFoldDB" id="A0A6J2YBN2"/>
<evidence type="ECO:0000313" key="3">
    <source>
        <dbReference type="RefSeq" id="XP_030760604.1"/>
    </source>
</evidence>